<dbReference type="GO" id="GO:0005737">
    <property type="term" value="C:cytoplasm"/>
    <property type="evidence" value="ECO:0007669"/>
    <property type="project" value="UniProtKB-SubCell"/>
</dbReference>
<dbReference type="EMBL" id="KZ819604">
    <property type="protein sequence ID" value="PWN34144.1"/>
    <property type="molecule type" value="Genomic_DNA"/>
</dbReference>
<dbReference type="Pfam" id="PF10366">
    <property type="entry name" value="Vps39_1"/>
    <property type="match status" value="1"/>
</dbReference>
<organism evidence="7 8">
    <name type="scientific">Meira miltonrushii</name>
    <dbReference type="NCBI Taxonomy" id="1280837"/>
    <lineage>
        <taxon>Eukaryota</taxon>
        <taxon>Fungi</taxon>
        <taxon>Dikarya</taxon>
        <taxon>Basidiomycota</taxon>
        <taxon>Ustilaginomycotina</taxon>
        <taxon>Exobasidiomycetes</taxon>
        <taxon>Exobasidiales</taxon>
        <taxon>Brachybasidiaceae</taxon>
        <taxon>Meira</taxon>
    </lineage>
</organism>
<dbReference type="Proteomes" id="UP000245771">
    <property type="component" value="Unassembled WGS sequence"/>
</dbReference>
<proteinExistence type="predicted"/>
<dbReference type="InParanoid" id="A0A316VA42"/>
<dbReference type="GO" id="GO:0034058">
    <property type="term" value="P:endosomal vesicle fusion"/>
    <property type="evidence" value="ECO:0007669"/>
    <property type="project" value="TreeGrafter"/>
</dbReference>
<dbReference type="PANTHER" id="PTHR12894">
    <property type="entry name" value="CNH DOMAIN CONTAINING"/>
    <property type="match status" value="1"/>
</dbReference>
<dbReference type="PROSITE" id="PS50219">
    <property type="entry name" value="CNH"/>
    <property type="match status" value="1"/>
</dbReference>
<evidence type="ECO:0000256" key="1">
    <source>
        <dbReference type="ARBA" id="ARBA00004496"/>
    </source>
</evidence>
<keyword evidence="4" id="KW-0653">Protein transport</keyword>
<name>A0A316VA42_9BASI</name>
<dbReference type="GO" id="GO:0015031">
    <property type="term" value="P:protein transport"/>
    <property type="evidence" value="ECO:0007669"/>
    <property type="project" value="UniProtKB-KW"/>
</dbReference>
<evidence type="ECO:0000313" key="8">
    <source>
        <dbReference type="Proteomes" id="UP000245771"/>
    </source>
</evidence>
<dbReference type="PANTHER" id="PTHR12894:SF27">
    <property type="entry name" value="TRANSFORMING GROWTH FACTOR-BETA RECEPTOR-ASSOCIATED PROTEIN 1"/>
    <property type="match status" value="1"/>
</dbReference>
<sequence length="1035" mass="115295">MEEQERSRPDVCELRPLLYPALPIDTSINPTSPAALARSLRCAEPFEQHLYLGSTDGNVFCFAQPALDGAGPSRYQDLQHVGTRDISSKPIERIVVISALKVAAVLSESTVTFHELPSFLPIPQQVLPHVKGVAALALDDEQTNGNQVDSEGLVNMCIIRRKMIMLVKMSKDTWRIMKEIPLPGGATNAKRFGDWLCISTTSEYNIVNLQQATLSPVGLPISQTNESPSASNRPSIVSIPDHKGKGCEFLITSHSEDLTLGVFIGQNGEPTARLIEWPSHPRALALEYPYLHALLRNDTIEVHNLVSMQKEQTIHLPPLLEPRTLSNASSQLAMREASADVGMAITKIVLEGGGKRRREAAEETTWQDSVIAERRSSSRVLMIGKNVIQGIFNTRTLDSAIKAIQRGAIVRAERLAEDAWEQRAAYETRSLERLELLYVNQMLATACLRLLRFEDAAKFIERGELDQRLVMSLFPSIYDQANRGIPENQVDLFTDVADELDQIGNLDDWPRKNLIMNYCPPLDVDQNSSLKKLNDAMTGRIQRLQRSLLDLYRSDASLSDDDDLQAVLDTSHALLMVRDKQSEALSEFLGSANKCNMDVIEPYLADVGCYATLARIYEDRQELSSALELQVKLLDGELIDPTFNGTTQSVAAILSRCDDAKLVHKYGIWLVQHDAAAGVKILTKGQTQAGGTSGRSDDEILDELSRLDDKAAMAFLEAIALTRKQQDPQIHRRLFDTLVSKVRTALEAGERESLQRVTDEFVEGAYAESFVSHLSLHAETISTVKLRLKLMALLQGSTVLDVESVENVLREFPILAYEQAIVLGKKQNDTAALELLAITLRDTNSAETYCSQDRKPLSLVALQSIEFAEFKVYTTFVSRSLKRKSAFTKTDQLNLLKTLLHVYMEKGVGNEFQIAATHLLNTQAIHLSPKEILAFVPSHWPVRTLETFLSRSIRREIHRANEGHIQRSMALAQNLEVAETLWSKRRGLGGVIEDGPADSDEAEDDLGRALVEKAEAQEKLQGTEADDYYRSDLKK</sequence>
<feature type="region of interest" description="Disordered" evidence="5">
    <location>
        <begin position="1015"/>
        <end position="1035"/>
    </location>
</feature>
<evidence type="ECO:0000256" key="5">
    <source>
        <dbReference type="SAM" id="MobiDB-lite"/>
    </source>
</evidence>
<evidence type="ECO:0000259" key="6">
    <source>
        <dbReference type="PROSITE" id="PS50219"/>
    </source>
</evidence>
<dbReference type="GO" id="GO:0016020">
    <property type="term" value="C:membrane"/>
    <property type="evidence" value="ECO:0007669"/>
    <property type="project" value="TreeGrafter"/>
</dbReference>
<dbReference type="GeneID" id="37024493"/>
<accession>A0A316VA42</accession>
<evidence type="ECO:0000256" key="2">
    <source>
        <dbReference type="ARBA" id="ARBA00022448"/>
    </source>
</evidence>
<evidence type="ECO:0000256" key="4">
    <source>
        <dbReference type="ARBA" id="ARBA00022927"/>
    </source>
</evidence>
<dbReference type="STRING" id="1280837.A0A316VA42"/>
<dbReference type="Pfam" id="PF00780">
    <property type="entry name" value="CNH"/>
    <property type="match status" value="1"/>
</dbReference>
<dbReference type="GO" id="GO:0006914">
    <property type="term" value="P:autophagy"/>
    <property type="evidence" value="ECO:0007669"/>
    <property type="project" value="TreeGrafter"/>
</dbReference>
<protein>
    <recommendedName>
        <fullName evidence="6">CNH domain-containing protein</fullName>
    </recommendedName>
</protein>
<dbReference type="FunCoup" id="A0A316VA42">
    <property type="interactions" value="57"/>
</dbReference>
<dbReference type="InterPro" id="IPR019452">
    <property type="entry name" value="VPS39/TGF_beta_rcpt-assoc_1"/>
</dbReference>
<gene>
    <name evidence="7" type="ORF">FA14DRAFT_69474</name>
</gene>
<keyword evidence="3" id="KW-0963">Cytoplasm</keyword>
<evidence type="ECO:0000256" key="3">
    <source>
        <dbReference type="ARBA" id="ARBA00022490"/>
    </source>
</evidence>
<dbReference type="OrthoDB" id="10258882at2759"/>
<keyword evidence="8" id="KW-1185">Reference proteome</keyword>
<dbReference type="InterPro" id="IPR032914">
    <property type="entry name" value="Vam6/VPS39/TRAP1"/>
</dbReference>
<keyword evidence="2" id="KW-0813">Transport</keyword>
<dbReference type="RefSeq" id="XP_025354446.1">
    <property type="nucleotide sequence ID" value="XM_025502712.1"/>
</dbReference>
<dbReference type="AlphaFoldDB" id="A0A316VA42"/>
<feature type="domain" description="CNH" evidence="6">
    <location>
        <begin position="37"/>
        <end position="329"/>
    </location>
</feature>
<reference evidence="7 8" key="1">
    <citation type="journal article" date="2018" name="Mol. Biol. Evol.">
        <title>Broad Genomic Sampling Reveals a Smut Pathogenic Ancestry of the Fungal Clade Ustilaginomycotina.</title>
        <authorList>
            <person name="Kijpornyongpan T."/>
            <person name="Mondo S.J."/>
            <person name="Barry K."/>
            <person name="Sandor L."/>
            <person name="Lee J."/>
            <person name="Lipzen A."/>
            <person name="Pangilinan J."/>
            <person name="LaButti K."/>
            <person name="Hainaut M."/>
            <person name="Henrissat B."/>
            <person name="Grigoriev I.V."/>
            <person name="Spatafora J.W."/>
            <person name="Aime M.C."/>
        </authorList>
    </citation>
    <scope>NUCLEOTIDE SEQUENCE [LARGE SCALE GENOMIC DNA]</scope>
    <source>
        <strain evidence="7 8">MCA 3882</strain>
    </source>
</reference>
<dbReference type="InterPro" id="IPR001180">
    <property type="entry name" value="CNH_dom"/>
</dbReference>
<comment type="subcellular location">
    <subcellularLocation>
        <location evidence="1">Cytoplasm</location>
    </subcellularLocation>
</comment>
<evidence type="ECO:0000313" key="7">
    <source>
        <dbReference type="EMBL" id="PWN34144.1"/>
    </source>
</evidence>